<name>A0A9J5Y311_SOLCO</name>
<reference evidence="1 2" key="1">
    <citation type="submission" date="2020-09" db="EMBL/GenBank/DDBJ databases">
        <title>De no assembly of potato wild relative species, Solanum commersonii.</title>
        <authorList>
            <person name="Cho K."/>
        </authorList>
    </citation>
    <scope>NUCLEOTIDE SEQUENCE [LARGE SCALE GENOMIC DNA]</scope>
    <source>
        <strain evidence="1">LZ3.2</strain>
        <tissue evidence="1">Leaf</tissue>
    </source>
</reference>
<dbReference type="AlphaFoldDB" id="A0A9J5Y311"/>
<comment type="caution">
    <text evidence="1">The sequence shown here is derived from an EMBL/GenBank/DDBJ whole genome shotgun (WGS) entry which is preliminary data.</text>
</comment>
<evidence type="ECO:0000313" key="1">
    <source>
        <dbReference type="EMBL" id="KAG5594255.1"/>
    </source>
</evidence>
<evidence type="ECO:0000313" key="2">
    <source>
        <dbReference type="Proteomes" id="UP000824120"/>
    </source>
</evidence>
<protein>
    <submittedName>
        <fullName evidence="1">Uncharacterized protein</fullName>
    </submittedName>
</protein>
<sequence>MSFLLHLNIADQHSKPTVQQILWQHIYHRLSVSFISSDTSSTMPQQFNLPYCVKKMALVSQWIFKCYSRMILLSLYIGDSMEKPGVQKCFIISEEYSNKLIGAVCWSTQLQSFDRSSYSGNAQLCDPPWP</sequence>
<organism evidence="1 2">
    <name type="scientific">Solanum commersonii</name>
    <name type="common">Commerson's wild potato</name>
    <name type="synonym">Commerson's nightshade</name>
    <dbReference type="NCBI Taxonomy" id="4109"/>
    <lineage>
        <taxon>Eukaryota</taxon>
        <taxon>Viridiplantae</taxon>
        <taxon>Streptophyta</taxon>
        <taxon>Embryophyta</taxon>
        <taxon>Tracheophyta</taxon>
        <taxon>Spermatophyta</taxon>
        <taxon>Magnoliopsida</taxon>
        <taxon>eudicotyledons</taxon>
        <taxon>Gunneridae</taxon>
        <taxon>Pentapetalae</taxon>
        <taxon>asterids</taxon>
        <taxon>lamiids</taxon>
        <taxon>Solanales</taxon>
        <taxon>Solanaceae</taxon>
        <taxon>Solanoideae</taxon>
        <taxon>Solaneae</taxon>
        <taxon>Solanum</taxon>
    </lineage>
</organism>
<keyword evidence="2" id="KW-1185">Reference proteome</keyword>
<gene>
    <name evidence="1" type="ORF">H5410_035487</name>
</gene>
<dbReference type="Proteomes" id="UP000824120">
    <property type="component" value="Chromosome 7"/>
</dbReference>
<accession>A0A9J5Y311</accession>
<proteinExistence type="predicted"/>
<dbReference type="OrthoDB" id="1748906at2759"/>
<dbReference type="EMBL" id="JACXVP010000007">
    <property type="protein sequence ID" value="KAG5594255.1"/>
    <property type="molecule type" value="Genomic_DNA"/>
</dbReference>